<keyword evidence="6" id="KW-1185">Reference proteome</keyword>
<protein>
    <submittedName>
        <fullName evidence="5">AraC family transcriptional regulator</fullName>
    </submittedName>
</protein>
<dbReference type="EMBL" id="RHGB01000006">
    <property type="protein sequence ID" value="RNL65559.1"/>
    <property type="molecule type" value="Genomic_DNA"/>
</dbReference>
<gene>
    <name evidence="5" type="ORF">D0911_06780</name>
</gene>
<dbReference type="InterPro" id="IPR032687">
    <property type="entry name" value="AraC-type_N"/>
</dbReference>
<reference evidence="5 6" key="1">
    <citation type="submission" date="2018-10" db="EMBL/GenBank/DDBJ databases">
        <title>Draft genome sequence of Zhongshania sp. DSW25-10.</title>
        <authorList>
            <person name="Oh J."/>
        </authorList>
    </citation>
    <scope>NUCLEOTIDE SEQUENCE [LARGE SCALE GENOMIC DNA]</scope>
    <source>
        <strain evidence="5 6">DSW25-10</strain>
    </source>
</reference>
<dbReference type="SUPFAM" id="SSF46689">
    <property type="entry name" value="Homeodomain-like"/>
    <property type="match status" value="1"/>
</dbReference>
<keyword evidence="1" id="KW-0805">Transcription regulation</keyword>
<dbReference type="Pfam" id="PF12833">
    <property type="entry name" value="HTH_18"/>
    <property type="match status" value="1"/>
</dbReference>
<keyword evidence="3" id="KW-0804">Transcription</keyword>
<keyword evidence="2" id="KW-0238">DNA-binding</keyword>
<evidence type="ECO:0000256" key="3">
    <source>
        <dbReference type="ARBA" id="ARBA00023163"/>
    </source>
</evidence>
<dbReference type="Pfam" id="PF12625">
    <property type="entry name" value="Arabinose_bd"/>
    <property type="match status" value="1"/>
</dbReference>
<dbReference type="SMART" id="SM00342">
    <property type="entry name" value="HTH_ARAC"/>
    <property type="match status" value="1"/>
</dbReference>
<dbReference type="PROSITE" id="PS01124">
    <property type="entry name" value="HTH_ARAC_FAMILY_2"/>
    <property type="match status" value="1"/>
</dbReference>
<evidence type="ECO:0000313" key="6">
    <source>
        <dbReference type="Proteomes" id="UP000274695"/>
    </source>
</evidence>
<feature type="domain" description="HTH araC/xylS-type" evidence="4">
    <location>
        <begin position="239"/>
        <end position="336"/>
    </location>
</feature>
<evidence type="ECO:0000256" key="2">
    <source>
        <dbReference type="ARBA" id="ARBA00023125"/>
    </source>
</evidence>
<dbReference type="Proteomes" id="UP000274695">
    <property type="component" value="Unassembled WGS sequence"/>
</dbReference>
<evidence type="ECO:0000313" key="5">
    <source>
        <dbReference type="EMBL" id="RNL65559.1"/>
    </source>
</evidence>
<dbReference type="InterPro" id="IPR009057">
    <property type="entry name" value="Homeodomain-like_sf"/>
</dbReference>
<organism evidence="5 6">
    <name type="scientific">Zhongshania marina</name>
    <dbReference type="NCBI Taxonomy" id="2304603"/>
    <lineage>
        <taxon>Bacteria</taxon>
        <taxon>Pseudomonadati</taxon>
        <taxon>Pseudomonadota</taxon>
        <taxon>Gammaproteobacteria</taxon>
        <taxon>Cellvibrionales</taxon>
        <taxon>Spongiibacteraceae</taxon>
        <taxon>Zhongshania</taxon>
    </lineage>
</organism>
<dbReference type="PANTHER" id="PTHR47894">
    <property type="entry name" value="HTH-TYPE TRANSCRIPTIONAL REGULATOR GADX"/>
    <property type="match status" value="1"/>
</dbReference>
<evidence type="ECO:0000259" key="4">
    <source>
        <dbReference type="PROSITE" id="PS01124"/>
    </source>
</evidence>
<dbReference type="InterPro" id="IPR018060">
    <property type="entry name" value="HTH_AraC"/>
</dbReference>
<sequence length="345" mass="39850">MTSPSSLTLPIYFVKAVLKNIPPESNEWHKLLDDARINPQLLKLSNDRTRVSIEQFARLQANTMSLLNDEMLGYCDRALPVGCWDMMLHACIHSHTLGEFAQRYCQFYNLLTWNLRVELKQNTNNIEYILRPKNNHSLDPYVYELCLHNTHRLFTWIIGHYVAIESVKLSYSPPEHASVYTILFSNAPVHFNSPYCGLVFQNDILSSPVIQNHASLRKFLRHPAYELIMVAIESESWSSKIQSIIGKNISTAPSFDILAEQLGIHPQTLRRRLADERTTYRNIKNHLRRDVAIYYLAKPGMSLEEASERSGFSETSSFFRAFKNWTGLTPCEYRKESVGDHDQIP</sequence>
<comment type="caution">
    <text evidence="5">The sequence shown here is derived from an EMBL/GenBank/DDBJ whole genome shotgun (WGS) entry which is preliminary data.</text>
</comment>
<proteinExistence type="predicted"/>
<evidence type="ECO:0000256" key="1">
    <source>
        <dbReference type="ARBA" id="ARBA00023015"/>
    </source>
</evidence>
<accession>A0ABX9W5E0</accession>
<name>A0ABX9W5E0_9GAMM</name>
<dbReference type="Gene3D" id="1.10.10.60">
    <property type="entry name" value="Homeodomain-like"/>
    <property type="match status" value="1"/>
</dbReference>
<dbReference type="PANTHER" id="PTHR47894:SF1">
    <property type="entry name" value="HTH-TYPE TRANSCRIPTIONAL REGULATOR VQSM"/>
    <property type="match status" value="1"/>
</dbReference>